<evidence type="ECO:0000313" key="3">
    <source>
        <dbReference type="Proteomes" id="UP000320811"/>
    </source>
</evidence>
<dbReference type="SUPFAM" id="SSF50044">
    <property type="entry name" value="SH3-domain"/>
    <property type="match status" value="1"/>
</dbReference>
<dbReference type="InterPro" id="IPR036028">
    <property type="entry name" value="SH3-like_dom_sf"/>
</dbReference>
<proteinExistence type="predicted"/>
<dbReference type="Gene3D" id="2.30.30.40">
    <property type="entry name" value="SH3 Domains"/>
    <property type="match status" value="1"/>
</dbReference>
<keyword evidence="3" id="KW-1185">Reference proteome</keyword>
<evidence type="ECO:0000259" key="1">
    <source>
        <dbReference type="PROSITE" id="PS51781"/>
    </source>
</evidence>
<dbReference type="Pfam" id="PF08239">
    <property type="entry name" value="SH3_3"/>
    <property type="match status" value="1"/>
</dbReference>
<protein>
    <submittedName>
        <fullName evidence="2">SH3 domain-containing protein</fullName>
    </submittedName>
</protein>
<dbReference type="OrthoDB" id="370541at2"/>
<dbReference type="PROSITE" id="PS51781">
    <property type="entry name" value="SH3B"/>
    <property type="match status" value="1"/>
</dbReference>
<sequence length="140" mass="14960">MALQDKYKELIDAAKSSGTTNLQVAEQDGVLHIDGEAPSGAVKDQLWDIYGKIDPNFLAGDVVMNINVATAVAGAKLTVTTDSTNLNIRKGPGTDQPIVGKAAHNEVVSLISKQSDQWWLIRTDGGAEGYAYAQYLTPVE</sequence>
<dbReference type="RefSeq" id="WP_145665712.1">
    <property type="nucleotide sequence ID" value="NZ_JABAIB010000006.1"/>
</dbReference>
<dbReference type="AlphaFoldDB" id="A0A561PW58"/>
<dbReference type="Proteomes" id="UP000320811">
    <property type="component" value="Unassembled WGS sequence"/>
</dbReference>
<dbReference type="SMART" id="SM00287">
    <property type="entry name" value="SH3b"/>
    <property type="match status" value="1"/>
</dbReference>
<comment type="caution">
    <text evidence="2">The sequence shown here is derived from an EMBL/GenBank/DDBJ whole genome shotgun (WGS) entry which is preliminary data.</text>
</comment>
<accession>A0A561PW58</accession>
<name>A0A561PW58_9BACT</name>
<feature type="domain" description="SH3b" evidence="1">
    <location>
        <begin position="74"/>
        <end position="140"/>
    </location>
</feature>
<dbReference type="InterPro" id="IPR003646">
    <property type="entry name" value="SH3-like_bac-type"/>
</dbReference>
<organism evidence="2 3">
    <name type="scientific">Chitinophaga polysaccharea</name>
    <dbReference type="NCBI Taxonomy" id="1293035"/>
    <lineage>
        <taxon>Bacteria</taxon>
        <taxon>Pseudomonadati</taxon>
        <taxon>Bacteroidota</taxon>
        <taxon>Chitinophagia</taxon>
        <taxon>Chitinophagales</taxon>
        <taxon>Chitinophagaceae</taxon>
        <taxon>Chitinophaga</taxon>
    </lineage>
</organism>
<dbReference type="EMBL" id="VIWO01000002">
    <property type="protein sequence ID" value="TWF42354.1"/>
    <property type="molecule type" value="Genomic_DNA"/>
</dbReference>
<reference evidence="2 3" key="1">
    <citation type="submission" date="2019-06" db="EMBL/GenBank/DDBJ databases">
        <title>Sorghum-associated microbial communities from plants grown in Nebraska, USA.</title>
        <authorList>
            <person name="Schachtman D."/>
        </authorList>
    </citation>
    <scope>NUCLEOTIDE SEQUENCE [LARGE SCALE GENOMIC DNA]</scope>
    <source>
        <strain evidence="2 3">1209</strain>
    </source>
</reference>
<gene>
    <name evidence="2" type="ORF">FHW36_102109</name>
</gene>
<evidence type="ECO:0000313" key="2">
    <source>
        <dbReference type="EMBL" id="TWF42354.1"/>
    </source>
</evidence>